<sequence>MKYTHFICAKCNGNTRTNHNSDSIADEIRNLNAKFDGFILNNHSEQNSIKTALDDIKNEMSSCFTEIRSDIKTCNDRINHVESNASSKLSDLQAEINLLHRRLNRADMLIGGLPAGIEDLLAPVLSLGTFFKVPISSSDISHVSYISKKAQILVKFNNVHARDCIMKEYFKTRSLKACDIMDGACRDLTNRVCLTFESIPRYFHLSSI</sequence>
<protein>
    <submittedName>
        <fullName evidence="1">Uncharacterized protein</fullName>
    </submittedName>
</protein>
<dbReference type="VEuPathDB" id="VectorBase:MDOMA2_017714"/>
<accession>A0A1I8NK19</accession>
<organism evidence="1">
    <name type="scientific">Musca domestica</name>
    <name type="common">House fly</name>
    <dbReference type="NCBI Taxonomy" id="7370"/>
    <lineage>
        <taxon>Eukaryota</taxon>
        <taxon>Metazoa</taxon>
        <taxon>Ecdysozoa</taxon>
        <taxon>Arthropoda</taxon>
        <taxon>Hexapoda</taxon>
        <taxon>Insecta</taxon>
        <taxon>Pterygota</taxon>
        <taxon>Neoptera</taxon>
        <taxon>Endopterygota</taxon>
        <taxon>Diptera</taxon>
        <taxon>Brachycera</taxon>
        <taxon>Muscomorpha</taxon>
        <taxon>Muscoidea</taxon>
        <taxon>Muscidae</taxon>
        <taxon>Musca</taxon>
    </lineage>
</organism>
<name>A0A1I8NK19_MUSDO</name>
<dbReference type="AlphaFoldDB" id="A0A1I8NK19"/>
<reference evidence="1" key="1">
    <citation type="submission" date="2020-05" db="UniProtKB">
        <authorList>
            <consortium name="EnsemblMetazoa"/>
        </authorList>
    </citation>
    <scope>IDENTIFICATION</scope>
    <source>
        <strain evidence="1">Aabys</strain>
    </source>
</reference>
<proteinExistence type="predicted"/>
<dbReference type="VEuPathDB" id="VectorBase:MDOA016417"/>
<evidence type="ECO:0000313" key="1">
    <source>
        <dbReference type="EnsemblMetazoa" id="MDOA016417-PA"/>
    </source>
</evidence>
<dbReference type="EnsemblMetazoa" id="MDOA016417-RA">
    <property type="protein sequence ID" value="MDOA016417-PA"/>
    <property type="gene ID" value="MDOA016417"/>
</dbReference>